<dbReference type="Proteomes" id="UP000295658">
    <property type="component" value="Unassembled WGS sequence"/>
</dbReference>
<evidence type="ECO:0000313" key="2">
    <source>
        <dbReference type="EMBL" id="TCL49328.1"/>
    </source>
</evidence>
<sequence length="227" mass="25745">MNLENRLKESLQEKGKELVPPPELKTKVMSSITTVSGKMKKRLVAGILTASLLIPASVFASQSFLADELYGSFENLKKHIASATMESYLLLSAKLSQAKGELEQEDYDRFKELLHVVTSSKMEYGDPYGNIDYDQIPSEKVDEIKQAMMEVQPYFDKLNGQKSSKEVLTPEEYETYIEALMTYEKVLVQSGINPSSGPIDVEMIPPNLQEEFLKAREFIEYVDKQVR</sequence>
<reference evidence="2 3" key="1">
    <citation type="submission" date="2019-03" db="EMBL/GenBank/DDBJ databases">
        <title>Genomic Encyclopedia of Type Strains, Phase IV (KMG-IV): sequencing the most valuable type-strain genomes for metagenomic binning, comparative biology and taxonomic classification.</title>
        <authorList>
            <person name="Goeker M."/>
        </authorList>
    </citation>
    <scope>NUCLEOTIDE SEQUENCE [LARGE SCALE GENOMIC DNA]</scope>
    <source>
        <strain evidence="2 3">DSM 24979</strain>
    </source>
</reference>
<evidence type="ECO:0000259" key="1">
    <source>
        <dbReference type="Pfam" id="PF12207"/>
    </source>
</evidence>
<proteinExistence type="predicted"/>
<comment type="caution">
    <text evidence="2">The sequence shown here is derived from an EMBL/GenBank/DDBJ whole genome shotgun (WGS) entry which is preliminary data.</text>
</comment>
<dbReference type="EMBL" id="SLUL01000007">
    <property type="protein sequence ID" value="TCL49328.1"/>
    <property type="molecule type" value="Genomic_DNA"/>
</dbReference>
<dbReference type="InterPro" id="IPR038267">
    <property type="entry name" value="ECF_sigma_eff"/>
</dbReference>
<dbReference type="AlphaFoldDB" id="A0A4R1QHH5"/>
<accession>A0A4R1QHH5</accession>
<dbReference type="InterPro" id="IPR022019">
    <property type="entry name" value="DUF3600"/>
</dbReference>
<dbReference type="OrthoDB" id="2731598at2"/>
<dbReference type="RefSeq" id="WP_132948537.1">
    <property type="nucleotide sequence ID" value="NZ_BSVG01000016.1"/>
</dbReference>
<name>A0A4R1QHH5_9BACL</name>
<protein>
    <submittedName>
        <fullName evidence="2">Uncharacterized protein DUF3600</fullName>
    </submittedName>
</protein>
<gene>
    <name evidence="2" type="ORF">EDD69_107152</name>
</gene>
<dbReference type="Gene3D" id="1.10.3950.10">
    <property type="entry name" value="putative ecf-type sigma factor negative effector from bacillus cereus"/>
    <property type="match status" value="1"/>
</dbReference>
<dbReference type="Pfam" id="PF12207">
    <property type="entry name" value="DUF3600"/>
    <property type="match status" value="1"/>
</dbReference>
<keyword evidence="3" id="KW-1185">Reference proteome</keyword>
<organism evidence="2 3">
    <name type="scientific">Thermolongibacillus altinsuensis</name>
    <dbReference type="NCBI Taxonomy" id="575256"/>
    <lineage>
        <taxon>Bacteria</taxon>
        <taxon>Bacillati</taxon>
        <taxon>Bacillota</taxon>
        <taxon>Bacilli</taxon>
        <taxon>Bacillales</taxon>
        <taxon>Anoxybacillaceae</taxon>
        <taxon>Thermolongibacillus</taxon>
    </lineage>
</organism>
<evidence type="ECO:0000313" key="3">
    <source>
        <dbReference type="Proteomes" id="UP000295658"/>
    </source>
</evidence>
<feature type="domain" description="DUF3600" evidence="1">
    <location>
        <begin position="63"/>
        <end position="224"/>
    </location>
</feature>